<dbReference type="Pfam" id="PF02949">
    <property type="entry name" value="7tm_6"/>
    <property type="match status" value="1"/>
</dbReference>
<feature type="transmembrane region" description="Helical" evidence="10">
    <location>
        <begin position="281"/>
        <end position="304"/>
    </location>
</feature>
<comment type="similarity">
    <text evidence="10">Belongs to the insect chemoreceptor superfamily. Heteromeric odorant receptor channel (TC 1.A.69) family.</text>
</comment>
<evidence type="ECO:0000313" key="12">
    <source>
        <dbReference type="Proteomes" id="UP001497644"/>
    </source>
</evidence>
<dbReference type="GO" id="GO:0005549">
    <property type="term" value="F:odorant binding"/>
    <property type="evidence" value="ECO:0007669"/>
    <property type="project" value="InterPro"/>
</dbReference>
<proteinExistence type="inferred from homology"/>
<dbReference type="Proteomes" id="UP001497644">
    <property type="component" value="Chromosome 6"/>
</dbReference>
<keyword evidence="7 10" id="KW-0472">Membrane</keyword>
<keyword evidence="5 10" id="KW-0552">Olfaction</keyword>
<evidence type="ECO:0000256" key="4">
    <source>
        <dbReference type="ARBA" id="ARBA00022692"/>
    </source>
</evidence>
<dbReference type="InterPro" id="IPR004117">
    <property type="entry name" value="7tm6_olfct_rcpt"/>
</dbReference>
<dbReference type="EMBL" id="OZ034829">
    <property type="protein sequence ID" value="CAL1685810.1"/>
    <property type="molecule type" value="Genomic_DNA"/>
</dbReference>
<gene>
    <name evidence="11" type="ORF">LPLAT_LOCUS11226</name>
</gene>
<evidence type="ECO:0000256" key="9">
    <source>
        <dbReference type="ARBA" id="ARBA00023224"/>
    </source>
</evidence>
<evidence type="ECO:0000256" key="10">
    <source>
        <dbReference type="RuleBase" id="RU351113"/>
    </source>
</evidence>
<evidence type="ECO:0000256" key="5">
    <source>
        <dbReference type="ARBA" id="ARBA00022725"/>
    </source>
</evidence>
<evidence type="ECO:0000256" key="1">
    <source>
        <dbReference type="ARBA" id="ARBA00004651"/>
    </source>
</evidence>
<name>A0AAV2P2D3_9HYME</name>
<keyword evidence="6 10" id="KW-1133">Transmembrane helix</keyword>
<accession>A0AAV2P2D3</accession>
<evidence type="ECO:0000313" key="11">
    <source>
        <dbReference type="EMBL" id="CAL1685810.1"/>
    </source>
</evidence>
<dbReference type="AlphaFoldDB" id="A0AAV2P2D3"/>
<sequence length="381" mass="44235">MDILPVNFKALQFCGAWKEREDDNICVGFLRFCYRYTIVFLIYEFTILDAVEVIRTRDHVQELTEGLFLGLTFLTLSVKYANFLLRENKVSELLDCLRVKMCQPKNSKEKLIMAEHSRRAKWSTISFMMISYATGLGFMIPPVLGLFTKDERVLPLKSYVPYSVSNLLTYLATYLQQFITLFYGIMLNVSFDSLVYGFTIHTCAQIELMCHRLTASLKSISSGKKSGTNISIEECVRHHLLVKIVVKKMQELFIWSIMTFFFFSLVIVCTSIFLISKTRLLSFEFLSMLLYLSGMLLQLFYYCWYGNELELKSKGIATAIYSSDWTMTTPRERRSLIFIMINSQKGIMFSYHGMFALSLNTFTWICRTSYSAYNLLQQASN</sequence>
<feature type="transmembrane region" description="Helical" evidence="10">
    <location>
        <begin position="252"/>
        <end position="275"/>
    </location>
</feature>
<feature type="transmembrane region" description="Helical" evidence="10">
    <location>
        <begin position="125"/>
        <end position="147"/>
    </location>
</feature>
<protein>
    <recommendedName>
        <fullName evidence="10">Odorant receptor</fullName>
    </recommendedName>
</protein>
<evidence type="ECO:0000256" key="3">
    <source>
        <dbReference type="ARBA" id="ARBA00022606"/>
    </source>
</evidence>
<evidence type="ECO:0000256" key="2">
    <source>
        <dbReference type="ARBA" id="ARBA00022475"/>
    </source>
</evidence>
<evidence type="ECO:0000256" key="6">
    <source>
        <dbReference type="ARBA" id="ARBA00022989"/>
    </source>
</evidence>
<comment type="caution">
    <text evidence="10">Lacks conserved residue(s) required for the propagation of feature annotation.</text>
</comment>
<dbReference type="PANTHER" id="PTHR21137">
    <property type="entry name" value="ODORANT RECEPTOR"/>
    <property type="match status" value="1"/>
</dbReference>
<dbReference type="GO" id="GO:0005886">
    <property type="term" value="C:plasma membrane"/>
    <property type="evidence" value="ECO:0007669"/>
    <property type="project" value="UniProtKB-SubCell"/>
</dbReference>
<reference evidence="11" key="1">
    <citation type="submission" date="2024-04" db="EMBL/GenBank/DDBJ databases">
        <authorList>
            <consortium name="Molecular Ecology Group"/>
        </authorList>
    </citation>
    <scope>NUCLEOTIDE SEQUENCE</scope>
</reference>
<evidence type="ECO:0000256" key="7">
    <source>
        <dbReference type="ARBA" id="ARBA00023136"/>
    </source>
</evidence>
<keyword evidence="2" id="KW-1003">Cell membrane</keyword>
<organism evidence="11 12">
    <name type="scientific">Lasius platythorax</name>
    <dbReference type="NCBI Taxonomy" id="488582"/>
    <lineage>
        <taxon>Eukaryota</taxon>
        <taxon>Metazoa</taxon>
        <taxon>Ecdysozoa</taxon>
        <taxon>Arthropoda</taxon>
        <taxon>Hexapoda</taxon>
        <taxon>Insecta</taxon>
        <taxon>Pterygota</taxon>
        <taxon>Neoptera</taxon>
        <taxon>Endopterygota</taxon>
        <taxon>Hymenoptera</taxon>
        <taxon>Apocrita</taxon>
        <taxon>Aculeata</taxon>
        <taxon>Formicoidea</taxon>
        <taxon>Formicidae</taxon>
        <taxon>Formicinae</taxon>
        <taxon>Lasius</taxon>
        <taxon>Lasius</taxon>
    </lineage>
</organism>
<keyword evidence="9 10" id="KW-0807">Transducer</keyword>
<dbReference type="PANTHER" id="PTHR21137:SF35">
    <property type="entry name" value="ODORANT RECEPTOR 19A-RELATED"/>
    <property type="match status" value="1"/>
</dbReference>
<feature type="transmembrane region" description="Helical" evidence="10">
    <location>
        <begin position="167"/>
        <end position="186"/>
    </location>
</feature>
<keyword evidence="3 10" id="KW-0716">Sensory transduction</keyword>
<comment type="subcellular location">
    <subcellularLocation>
        <location evidence="1 10">Cell membrane</location>
        <topology evidence="1 10">Multi-pass membrane protein</topology>
    </subcellularLocation>
</comment>
<keyword evidence="4 10" id="KW-0812">Transmembrane</keyword>
<dbReference type="GO" id="GO:0007165">
    <property type="term" value="P:signal transduction"/>
    <property type="evidence" value="ECO:0007669"/>
    <property type="project" value="UniProtKB-KW"/>
</dbReference>
<evidence type="ECO:0000256" key="8">
    <source>
        <dbReference type="ARBA" id="ARBA00023170"/>
    </source>
</evidence>
<dbReference type="GO" id="GO:0004984">
    <property type="term" value="F:olfactory receptor activity"/>
    <property type="evidence" value="ECO:0007669"/>
    <property type="project" value="InterPro"/>
</dbReference>
<keyword evidence="12" id="KW-1185">Reference proteome</keyword>
<keyword evidence="8 10" id="KW-0675">Receptor</keyword>